<dbReference type="EMBL" id="CAJOBH010245742">
    <property type="protein sequence ID" value="CAF5124239.1"/>
    <property type="molecule type" value="Genomic_DNA"/>
</dbReference>
<dbReference type="Proteomes" id="UP000681720">
    <property type="component" value="Unassembled WGS sequence"/>
</dbReference>
<sequence>MIGQSNESNPLVTLSHERYLVNPDTCRKYHSQMSDYFLGIWAGCSKPFQFSENQKRMFNLQTTDGEADRKVPAQPVIFTASTTATNASNTSTVRYNLRKLSELPFQLIRSQREDDLYTHVLFNYDFIHAKLS</sequence>
<feature type="non-terminal residue" evidence="2">
    <location>
        <position position="1"/>
    </location>
</feature>
<dbReference type="AlphaFoldDB" id="A0A8S3ILT8"/>
<evidence type="ECO:0000313" key="1">
    <source>
        <dbReference type="EMBL" id="CAF5124239.1"/>
    </source>
</evidence>
<dbReference type="PANTHER" id="PTHR19871:SF14">
    <property type="entry name" value="DUF4062 DOMAIN-CONTAINING PROTEIN"/>
    <property type="match status" value="1"/>
</dbReference>
<dbReference type="EMBL" id="CAJOBJ010347145">
    <property type="protein sequence ID" value="CAF5202938.1"/>
    <property type="molecule type" value="Genomic_DNA"/>
</dbReference>
<evidence type="ECO:0000313" key="3">
    <source>
        <dbReference type="Proteomes" id="UP000681720"/>
    </source>
</evidence>
<dbReference type="PANTHER" id="PTHR19871">
    <property type="entry name" value="BETA TRANSDUCIN-RELATED PROTEIN"/>
    <property type="match status" value="1"/>
</dbReference>
<dbReference type="InterPro" id="IPR052752">
    <property type="entry name" value="NACHT-WD_repeat"/>
</dbReference>
<proteinExistence type="predicted"/>
<accession>A0A8S3ILT8</accession>
<protein>
    <submittedName>
        <fullName evidence="2">Uncharacterized protein</fullName>
    </submittedName>
</protein>
<dbReference type="Proteomes" id="UP000681967">
    <property type="component" value="Unassembled WGS sequence"/>
</dbReference>
<gene>
    <name evidence="1" type="ORF">BYL167_LOCUS67519</name>
    <name evidence="2" type="ORF">GIL414_LOCUS77223</name>
</gene>
<name>A0A8S3ILT8_9BILA</name>
<comment type="caution">
    <text evidence="2">The sequence shown here is derived from an EMBL/GenBank/DDBJ whole genome shotgun (WGS) entry which is preliminary data.</text>
</comment>
<evidence type="ECO:0000313" key="2">
    <source>
        <dbReference type="EMBL" id="CAF5202938.1"/>
    </source>
</evidence>
<reference evidence="2" key="1">
    <citation type="submission" date="2021-02" db="EMBL/GenBank/DDBJ databases">
        <authorList>
            <person name="Nowell W R."/>
        </authorList>
    </citation>
    <scope>NUCLEOTIDE SEQUENCE</scope>
</reference>
<organism evidence="2 3">
    <name type="scientific">Rotaria magnacalcarata</name>
    <dbReference type="NCBI Taxonomy" id="392030"/>
    <lineage>
        <taxon>Eukaryota</taxon>
        <taxon>Metazoa</taxon>
        <taxon>Spiralia</taxon>
        <taxon>Gnathifera</taxon>
        <taxon>Rotifera</taxon>
        <taxon>Eurotatoria</taxon>
        <taxon>Bdelloidea</taxon>
        <taxon>Philodinida</taxon>
        <taxon>Philodinidae</taxon>
        <taxon>Rotaria</taxon>
    </lineage>
</organism>